<dbReference type="Proteomes" id="UP000001399">
    <property type="component" value="Chromosome"/>
</dbReference>
<dbReference type="HOGENOM" id="CLU_035700_0_0_5"/>
<organism evidence="8 9">
    <name type="scientific">Rhodomicrobium vannielii (strain ATCC 17100 / DSM 162 / LMG 4299 / NCIMB 10020 / ATH 3.1.1)</name>
    <dbReference type="NCBI Taxonomy" id="648757"/>
    <lineage>
        <taxon>Bacteria</taxon>
        <taxon>Pseudomonadati</taxon>
        <taxon>Pseudomonadota</taxon>
        <taxon>Alphaproteobacteria</taxon>
        <taxon>Hyphomicrobiales</taxon>
        <taxon>Hyphomicrobiaceae</taxon>
        <taxon>Rhodomicrobium</taxon>
    </lineage>
</organism>
<feature type="transmembrane region" description="Helical" evidence="6">
    <location>
        <begin position="241"/>
        <end position="260"/>
    </location>
</feature>
<evidence type="ECO:0000313" key="9">
    <source>
        <dbReference type="Proteomes" id="UP000001399"/>
    </source>
</evidence>
<dbReference type="STRING" id="648757.Rvan_2766"/>
<reference evidence="9" key="1">
    <citation type="journal article" date="2011" name="J. Bacteriol.">
        <title>Genome sequences of eight morphologically diverse alphaproteobacteria.</title>
        <authorList>
            <consortium name="US DOE Joint Genome Institute"/>
            <person name="Brown P.J."/>
            <person name="Kysela D.T."/>
            <person name="Buechlein A."/>
            <person name="Hemmerich C."/>
            <person name="Brun Y.V."/>
        </authorList>
    </citation>
    <scope>NUCLEOTIDE SEQUENCE [LARGE SCALE GENOMIC DNA]</scope>
    <source>
        <strain evidence="9">ATCC 17100 / ATH 3.1.1 / DSM 162 / LMG 4299</strain>
    </source>
</reference>
<feature type="domain" description="O-antigen ligase-related" evidence="7">
    <location>
        <begin position="226"/>
        <end position="374"/>
    </location>
</feature>
<evidence type="ECO:0000313" key="8">
    <source>
        <dbReference type="EMBL" id="ADP71976.1"/>
    </source>
</evidence>
<dbReference type="PANTHER" id="PTHR37422:SF13">
    <property type="entry name" value="LIPOPOLYSACCHARIDE BIOSYNTHESIS PROTEIN PA4999-RELATED"/>
    <property type="match status" value="1"/>
</dbReference>
<evidence type="ECO:0000256" key="6">
    <source>
        <dbReference type="SAM" id="Phobius"/>
    </source>
</evidence>
<dbReference type="PANTHER" id="PTHR37422">
    <property type="entry name" value="TEICHURONIC ACID BIOSYNTHESIS PROTEIN TUAE"/>
    <property type="match status" value="1"/>
</dbReference>
<dbReference type="InterPro" id="IPR007016">
    <property type="entry name" value="O-antigen_ligase-rel_domated"/>
</dbReference>
<dbReference type="AlphaFoldDB" id="E3I850"/>
<evidence type="ECO:0000256" key="3">
    <source>
        <dbReference type="ARBA" id="ARBA00022989"/>
    </source>
</evidence>
<keyword evidence="3 6" id="KW-1133">Transmembrane helix</keyword>
<feature type="transmembrane region" description="Helical" evidence="6">
    <location>
        <begin position="139"/>
        <end position="160"/>
    </location>
</feature>
<dbReference type="eggNOG" id="COG3307">
    <property type="taxonomic scope" value="Bacteria"/>
</dbReference>
<feature type="transmembrane region" description="Helical" evidence="6">
    <location>
        <begin position="58"/>
        <end position="81"/>
    </location>
</feature>
<dbReference type="Pfam" id="PF04932">
    <property type="entry name" value="Wzy_C"/>
    <property type="match status" value="1"/>
</dbReference>
<keyword evidence="2 6" id="KW-0812">Transmembrane</keyword>
<protein>
    <submittedName>
        <fullName evidence="8">O-antigen polymerase</fullName>
    </submittedName>
</protein>
<comment type="subcellular location">
    <subcellularLocation>
        <location evidence="1">Membrane</location>
        <topology evidence="1">Multi-pass membrane protein</topology>
    </subcellularLocation>
</comment>
<dbReference type="KEGG" id="rva:Rvan_2766"/>
<feature type="transmembrane region" description="Helical" evidence="6">
    <location>
        <begin position="217"/>
        <end position="235"/>
    </location>
</feature>
<feature type="transmembrane region" description="Helical" evidence="6">
    <location>
        <begin position="187"/>
        <end position="205"/>
    </location>
</feature>
<feature type="transmembrane region" description="Helical" evidence="6">
    <location>
        <begin position="272"/>
        <end position="293"/>
    </location>
</feature>
<keyword evidence="9" id="KW-1185">Reference proteome</keyword>
<proteinExistence type="predicted"/>
<dbReference type="GO" id="GO:0016020">
    <property type="term" value="C:membrane"/>
    <property type="evidence" value="ECO:0007669"/>
    <property type="project" value="UniProtKB-SubCell"/>
</dbReference>
<evidence type="ECO:0000256" key="5">
    <source>
        <dbReference type="SAM" id="MobiDB-lite"/>
    </source>
</evidence>
<evidence type="ECO:0000256" key="4">
    <source>
        <dbReference type="ARBA" id="ARBA00023136"/>
    </source>
</evidence>
<accession>E3I850</accession>
<name>E3I850_RHOVT</name>
<feature type="transmembrane region" description="Helical" evidence="6">
    <location>
        <begin position="425"/>
        <end position="445"/>
    </location>
</feature>
<keyword evidence="4 6" id="KW-0472">Membrane</keyword>
<sequence length="485" mass="51962">MLFGFCVAVLVLAILLGGGTSSGFLGDVVIQVAAVQLLCLALWPVLKGAGWDGQRRAIGVVVLPAVAATALQVLPLPLHIWSGGEAILARDGATGIVGSRAWDTLSLTPEATWAAAVSLLVPIAIFCAAVRLNFQQRETLCWVVLGLGALSLMIGFLQVAQGPGSSLRFYSHTNLTEAVGFFANRNHFAALLVVCLVLIGYWVTTARVEVRRSSANLLLWAAVALVSVAFMAGLMMARSRAAVSLAMLVIGGVAAVFYATRKGEVFGRDKRTPAKAVVMVAIVAMLLAMQFGLGRLLTRFEEDSVDSLRIRFAGAAVHTAMRSLPFGTGLGSFVPVYGAVEASDQVRPSYANRAHNDFAEIFLETGIPGAILVLGFVAWFLRRSWAVWRAPPGGEATRVTALNRTAMLIVAVLILHSLVDYPLRTTASAAIFAFFCGVLAVPATCEPVTRPRQQRNPRHSGEKVRREAWTGEVSWPEKWRKTAPS</sequence>
<feature type="transmembrane region" description="Helical" evidence="6">
    <location>
        <begin position="401"/>
        <end position="419"/>
    </location>
</feature>
<dbReference type="InterPro" id="IPR051533">
    <property type="entry name" value="WaaL-like"/>
</dbReference>
<feature type="transmembrane region" description="Helical" evidence="6">
    <location>
        <begin position="28"/>
        <end position="46"/>
    </location>
</feature>
<feature type="compositionally biased region" description="Basic and acidic residues" evidence="5">
    <location>
        <begin position="459"/>
        <end position="485"/>
    </location>
</feature>
<gene>
    <name evidence="8" type="ordered locus">Rvan_2766</name>
</gene>
<evidence type="ECO:0000256" key="1">
    <source>
        <dbReference type="ARBA" id="ARBA00004141"/>
    </source>
</evidence>
<feature type="transmembrane region" description="Helical" evidence="6">
    <location>
        <begin position="361"/>
        <end position="381"/>
    </location>
</feature>
<dbReference type="EMBL" id="CP002292">
    <property type="protein sequence ID" value="ADP71976.1"/>
    <property type="molecule type" value="Genomic_DNA"/>
</dbReference>
<feature type="transmembrane region" description="Helical" evidence="6">
    <location>
        <begin position="111"/>
        <end position="132"/>
    </location>
</feature>
<evidence type="ECO:0000259" key="7">
    <source>
        <dbReference type="Pfam" id="PF04932"/>
    </source>
</evidence>
<evidence type="ECO:0000256" key="2">
    <source>
        <dbReference type="ARBA" id="ARBA00022692"/>
    </source>
</evidence>
<feature type="region of interest" description="Disordered" evidence="5">
    <location>
        <begin position="449"/>
        <end position="485"/>
    </location>
</feature>